<protein>
    <submittedName>
        <fullName evidence="4">TetR/AcrR family transcriptional regulator</fullName>
    </submittedName>
</protein>
<keyword evidence="7" id="KW-1185">Reference proteome</keyword>
<dbReference type="Pfam" id="PF00440">
    <property type="entry name" value="TetR_N"/>
    <property type="match status" value="1"/>
</dbReference>
<evidence type="ECO:0000313" key="6">
    <source>
        <dbReference type="Proteomes" id="UP000284189"/>
    </source>
</evidence>
<dbReference type="Proteomes" id="UP000321528">
    <property type="component" value="Unassembled WGS sequence"/>
</dbReference>
<reference evidence="5 7" key="2">
    <citation type="submission" date="2019-07" db="EMBL/GenBank/DDBJ databases">
        <title>Draft genome of two Muricauda strains isolated from deep sea.</title>
        <authorList>
            <person name="Sun C."/>
        </authorList>
    </citation>
    <scope>NUCLEOTIDE SEQUENCE [LARGE SCALE GENOMIC DNA]</scope>
    <source>
        <strain evidence="5 7">NH166</strain>
    </source>
</reference>
<dbReference type="Proteomes" id="UP000284189">
    <property type="component" value="Unassembled WGS sequence"/>
</dbReference>
<reference evidence="4 6" key="1">
    <citation type="submission" date="2018-08" db="EMBL/GenBank/DDBJ databases">
        <title>Proposal of Muricauda 72 sp.nov. and Muricauda NH166 sp.nov., isolated from seawater.</title>
        <authorList>
            <person name="Cheng H."/>
            <person name="Wu Y.-H."/>
            <person name="Guo L.-L."/>
            <person name="Xu X.-W."/>
        </authorList>
    </citation>
    <scope>NUCLEOTIDE SEQUENCE [LARGE SCALE GENOMIC DNA]</scope>
    <source>
        <strain evidence="4 6">NH166</strain>
    </source>
</reference>
<dbReference type="InterPro" id="IPR009057">
    <property type="entry name" value="Homeodomain-like_sf"/>
</dbReference>
<dbReference type="PROSITE" id="PS50977">
    <property type="entry name" value="HTH_TETR_2"/>
    <property type="match status" value="1"/>
</dbReference>
<dbReference type="EMBL" id="QXFJ01000025">
    <property type="protein sequence ID" value="RIV70158.1"/>
    <property type="molecule type" value="Genomic_DNA"/>
</dbReference>
<gene>
    <name evidence="4" type="ORF">D2U88_11145</name>
    <name evidence="5" type="ORF">FQ019_11050</name>
</gene>
<dbReference type="EMBL" id="VNWL01000024">
    <property type="protein sequence ID" value="TXK01755.1"/>
    <property type="molecule type" value="Genomic_DNA"/>
</dbReference>
<dbReference type="PRINTS" id="PR00455">
    <property type="entry name" value="HTHTETR"/>
</dbReference>
<evidence type="ECO:0000313" key="4">
    <source>
        <dbReference type="EMBL" id="RIV70158.1"/>
    </source>
</evidence>
<dbReference type="PANTHER" id="PTHR43479">
    <property type="entry name" value="ACREF/ENVCD OPERON REPRESSOR-RELATED"/>
    <property type="match status" value="1"/>
</dbReference>
<dbReference type="RefSeq" id="WP_119640670.1">
    <property type="nucleotide sequence ID" value="NZ_QXFJ01000025.1"/>
</dbReference>
<dbReference type="GO" id="GO:0003677">
    <property type="term" value="F:DNA binding"/>
    <property type="evidence" value="ECO:0007669"/>
    <property type="project" value="UniProtKB-UniRule"/>
</dbReference>
<comment type="caution">
    <text evidence="4">The sequence shown here is derived from an EMBL/GenBank/DDBJ whole genome shotgun (WGS) entry which is preliminary data.</text>
</comment>
<evidence type="ECO:0000256" key="1">
    <source>
        <dbReference type="ARBA" id="ARBA00023125"/>
    </source>
</evidence>
<dbReference type="InterPro" id="IPR001647">
    <property type="entry name" value="HTH_TetR"/>
</dbReference>
<name>A0A418N6E4_9FLAO</name>
<evidence type="ECO:0000313" key="7">
    <source>
        <dbReference type="Proteomes" id="UP000321528"/>
    </source>
</evidence>
<accession>A0A418N6E4</accession>
<organism evidence="4 6">
    <name type="scientific">Flagellimonas aequoris</name>
    <dbReference type="NCBI Taxonomy" id="2306997"/>
    <lineage>
        <taxon>Bacteria</taxon>
        <taxon>Pseudomonadati</taxon>
        <taxon>Bacteroidota</taxon>
        <taxon>Flavobacteriia</taxon>
        <taxon>Flavobacteriales</taxon>
        <taxon>Flavobacteriaceae</taxon>
        <taxon>Flagellimonas</taxon>
    </lineage>
</organism>
<dbReference type="Gene3D" id="1.10.357.10">
    <property type="entry name" value="Tetracycline Repressor, domain 2"/>
    <property type="match status" value="1"/>
</dbReference>
<evidence type="ECO:0000313" key="5">
    <source>
        <dbReference type="EMBL" id="TXK01755.1"/>
    </source>
</evidence>
<dbReference type="AlphaFoldDB" id="A0A418N6E4"/>
<dbReference type="OrthoDB" id="9789566at2"/>
<proteinExistence type="predicted"/>
<sequence length="194" mass="22322">MNKDEINRANIIEASKAVFRQYGYEKVTMNDIADAAGKGRSTLYYYFNNKYEVFEQVAIEEYSAILKPAEMQIKKSKSLSENLVLYNRCKLEQIEKKSNEYVHLLTDIKENKELIAKVIRIVAQKEIKLVKNMIVCAIESEDILPIEDDNLNFLALAIVTAISSLEKEMLLYGSIDNLSDKLYWLINLLVKGLK</sequence>
<dbReference type="SUPFAM" id="SSF46689">
    <property type="entry name" value="Homeodomain-like"/>
    <property type="match status" value="1"/>
</dbReference>
<dbReference type="InterPro" id="IPR050624">
    <property type="entry name" value="HTH-type_Tx_Regulator"/>
</dbReference>
<feature type="domain" description="HTH tetR-type" evidence="3">
    <location>
        <begin position="5"/>
        <end position="65"/>
    </location>
</feature>
<dbReference type="PANTHER" id="PTHR43479:SF11">
    <property type="entry name" value="ACREF_ENVCD OPERON REPRESSOR-RELATED"/>
    <property type="match status" value="1"/>
</dbReference>
<keyword evidence="1 2" id="KW-0238">DNA-binding</keyword>
<evidence type="ECO:0000259" key="3">
    <source>
        <dbReference type="PROSITE" id="PS50977"/>
    </source>
</evidence>
<feature type="DNA-binding region" description="H-T-H motif" evidence="2">
    <location>
        <begin position="28"/>
        <end position="47"/>
    </location>
</feature>
<evidence type="ECO:0000256" key="2">
    <source>
        <dbReference type="PROSITE-ProRule" id="PRU00335"/>
    </source>
</evidence>
<dbReference type="Gene3D" id="1.10.10.60">
    <property type="entry name" value="Homeodomain-like"/>
    <property type="match status" value="1"/>
</dbReference>